<evidence type="ECO:0000313" key="2">
    <source>
        <dbReference type="EMBL" id="NIA57022.1"/>
    </source>
</evidence>
<dbReference type="InterPro" id="IPR045247">
    <property type="entry name" value="Oye-like"/>
</dbReference>
<evidence type="ECO:0000313" key="3">
    <source>
        <dbReference type="Proteomes" id="UP000716322"/>
    </source>
</evidence>
<gene>
    <name evidence="2" type="ORF">HAV22_25710</name>
</gene>
<dbReference type="PANTHER" id="PTHR22893:SF91">
    <property type="entry name" value="NADPH DEHYDROGENASE 2-RELATED"/>
    <property type="match status" value="1"/>
</dbReference>
<dbReference type="CDD" id="cd02803">
    <property type="entry name" value="OYE_like_FMN_family"/>
    <property type="match status" value="1"/>
</dbReference>
<dbReference type="Pfam" id="PF00724">
    <property type="entry name" value="Oxidored_FMN"/>
    <property type="match status" value="1"/>
</dbReference>
<dbReference type="EMBL" id="JAAQOM010000019">
    <property type="protein sequence ID" value="NIA57022.1"/>
    <property type="molecule type" value="Genomic_DNA"/>
</dbReference>
<comment type="caution">
    <text evidence="2">The sequence shown here is derived from an EMBL/GenBank/DDBJ whole genome shotgun (WGS) entry which is preliminary data.</text>
</comment>
<sequence>MRADGHEASLFAPLAIGATTLPNRLVVAPMTRVSATENGVPTARMAEYYAQFARGGFGLVITEGVYTDLAYAQGYRCQPGLANAAQRDAWRPVVAGVRAQGAHIVAQLMHAGALAQGNSHRAGTVGPSAVRPKGKQMTAYRGAGDYPVPAAMTTRDIDEAVSGFAQAAARAREAGFDGVEIHGANGYLLDQFLSEDINLRDDRYGGGIDGRLRLIVDVVDAVRAAVGPACIVGVRLSQAKVNDFTHRWRGEDEAAVIFRTLGGLAVDYLHVTEHEAWRPAFDTGPSLAALAKRHGAKPVIANGGLHDPLQAVGMIERGDADAVSLGRGALAQADWPTRVRNGTPLAAFDPGILCPLADLENAERRRATTSAARGGCTV</sequence>
<proteinExistence type="predicted"/>
<dbReference type="PANTHER" id="PTHR22893">
    <property type="entry name" value="NADH OXIDOREDUCTASE-RELATED"/>
    <property type="match status" value="1"/>
</dbReference>
<dbReference type="Gene3D" id="3.20.20.70">
    <property type="entry name" value="Aldolase class I"/>
    <property type="match status" value="1"/>
</dbReference>
<accession>A0ABX0PHU5</accession>
<dbReference type="SUPFAM" id="SSF51395">
    <property type="entry name" value="FMN-linked oxidoreductases"/>
    <property type="match status" value="1"/>
</dbReference>
<dbReference type="InterPro" id="IPR013785">
    <property type="entry name" value="Aldolase_TIM"/>
</dbReference>
<reference evidence="2 3" key="1">
    <citation type="submission" date="2020-03" db="EMBL/GenBank/DDBJ databases">
        <title>Genome sequence of strain Massilia sp. TW-1.</title>
        <authorList>
            <person name="Chaudhary D.K."/>
        </authorList>
    </citation>
    <scope>NUCLEOTIDE SEQUENCE [LARGE SCALE GENOMIC DNA]</scope>
    <source>
        <strain evidence="2 3">TW-1</strain>
    </source>
</reference>
<keyword evidence="3" id="KW-1185">Reference proteome</keyword>
<dbReference type="RefSeq" id="WP_166863215.1">
    <property type="nucleotide sequence ID" value="NZ_JAAQOM010000019.1"/>
</dbReference>
<name>A0ABX0PHU5_9BURK</name>
<evidence type="ECO:0000259" key="1">
    <source>
        <dbReference type="Pfam" id="PF00724"/>
    </source>
</evidence>
<dbReference type="Proteomes" id="UP000716322">
    <property type="component" value="Unassembled WGS sequence"/>
</dbReference>
<organism evidence="2 3">
    <name type="scientific">Telluria antibiotica</name>
    <dbReference type="NCBI Taxonomy" id="2717319"/>
    <lineage>
        <taxon>Bacteria</taxon>
        <taxon>Pseudomonadati</taxon>
        <taxon>Pseudomonadota</taxon>
        <taxon>Betaproteobacteria</taxon>
        <taxon>Burkholderiales</taxon>
        <taxon>Oxalobacteraceae</taxon>
        <taxon>Telluria group</taxon>
        <taxon>Telluria</taxon>
    </lineage>
</organism>
<protein>
    <submittedName>
        <fullName evidence="2">NADH:flavin oxidoreductase</fullName>
    </submittedName>
</protein>
<feature type="domain" description="NADH:flavin oxidoreductase/NADH oxidase N-terminal" evidence="1">
    <location>
        <begin position="9"/>
        <end position="344"/>
    </location>
</feature>
<dbReference type="InterPro" id="IPR001155">
    <property type="entry name" value="OxRdtase_FMN_N"/>
</dbReference>